<dbReference type="InterPro" id="IPR036388">
    <property type="entry name" value="WH-like_DNA-bd_sf"/>
</dbReference>
<comment type="caution">
    <text evidence="2">The sequence shown here is derived from an EMBL/GenBank/DDBJ whole genome shotgun (WGS) entry which is preliminary data.</text>
</comment>
<evidence type="ECO:0000256" key="1">
    <source>
        <dbReference type="SAM" id="Phobius"/>
    </source>
</evidence>
<gene>
    <name evidence="2" type="ORF">BTO18_17095</name>
</gene>
<organism evidence="2 3">
    <name type="scientific">Polaribacter porphyrae</name>
    <dbReference type="NCBI Taxonomy" id="1137780"/>
    <lineage>
        <taxon>Bacteria</taxon>
        <taxon>Pseudomonadati</taxon>
        <taxon>Bacteroidota</taxon>
        <taxon>Flavobacteriia</taxon>
        <taxon>Flavobacteriales</taxon>
        <taxon>Flavobacteriaceae</taxon>
    </lineage>
</organism>
<evidence type="ECO:0008006" key="4">
    <source>
        <dbReference type="Google" id="ProtNLM"/>
    </source>
</evidence>
<keyword evidence="1" id="KW-1133">Transmembrane helix</keyword>
<feature type="transmembrane region" description="Helical" evidence="1">
    <location>
        <begin position="12"/>
        <end position="33"/>
    </location>
</feature>
<dbReference type="RefSeq" id="WP_105017390.1">
    <property type="nucleotide sequence ID" value="NZ_MSCN01000001.1"/>
</dbReference>
<dbReference type="InterPro" id="IPR016032">
    <property type="entry name" value="Sig_transdc_resp-reg_C-effctor"/>
</dbReference>
<name>A0A2S7WT62_9FLAO</name>
<dbReference type="AlphaFoldDB" id="A0A2S7WT62"/>
<dbReference type="GO" id="GO:0003677">
    <property type="term" value="F:DNA binding"/>
    <property type="evidence" value="ECO:0007669"/>
    <property type="project" value="InterPro"/>
</dbReference>
<keyword evidence="1" id="KW-0812">Transmembrane</keyword>
<evidence type="ECO:0000313" key="2">
    <source>
        <dbReference type="EMBL" id="PQJ80783.1"/>
    </source>
</evidence>
<dbReference type="Gene3D" id="1.10.10.10">
    <property type="entry name" value="Winged helix-like DNA-binding domain superfamily/Winged helix DNA-binding domain"/>
    <property type="match status" value="1"/>
</dbReference>
<dbReference type="OrthoDB" id="1090267at2"/>
<dbReference type="GO" id="GO:0006355">
    <property type="term" value="P:regulation of DNA-templated transcription"/>
    <property type="evidence" value="ECO:0007669"/>
    <property type="project" value="InterPro"/>
</dbReference>
<reference evidence="2 3" key="1">
    <citation type="submission" date="2016-12" db="EMBL/GenBank/DDBJ databases">
        <title>Trade-off between light-utilization and light-protection in marine flavobacteria.</title>
        <authorList>
            <person name="Kumagai Y."/>
            <person name="Yoshizawa S."/>
            <person name="Kogure K."/>
            <person name="Iwasaki W."/>
        </authorList>
    </citation>
    <scope>NUCLEOTIDE SEQUENCE [LARGE SCALE GENOMIC DNA]</scope>
    <source>
        <strain evidence="2 3">NBRC 108759</strain>
    </source>
</reference>
<evidence type="ECO:0000313" key="3">
    <source>
        <dbReference type="Proteomes" id="UP000238882"/>
    </source>
</evidence>
<dbReference type="EMBL" id="MSCN01000001">
    <property type="protein sequence ID" value="PQJ80783.1"/>
    <property type="molecule type" value="Genomic_DNA"/>
</dbReference>
<dbReference type="SUPFAM" id="SSF46894">
    <property type="entry name" value="C-terminal effector domain of the bipartite response regulators"/>
    <property type="match status" value="1"/>
</dbReference>
<keyword evidence="1" id="KW-0472">Membrane</keyword>
<dbReference type="Proteomes" id="UP000238882">
    <property type="component" value="Unassembled WGS sequence"/>
</dbReference>
<keyword evidence="3" id="KW-1185">Reference proteome</keyword>
<sequence length="178" mass="21304">MKFKIDTDTWFIFCLIFFGILSIFIFLYVYIPYSTRKRNTKRRNNRISRKLENFERVEKKYIQHKIIDLESKNEQLKVTLKEDITKIINSKQDADFEAFFSNFEKLYPDFKTSIYQIAPNLTSNELKLSAFLRLNLSSKEISNLLNITPESVNKARYRLRKKLYLSANEDLSTFILKI</sequence>
<accession>A0A2S7WT62</accession>
<proteinExistence type="predicted"/>
<protein>
    <recommendedName>
        <fullName evidence="4">HTH luxR-type domain-containing protein</fullName>
    </recommendedName>
</protein>